<evidence type="ECO:0000313" key="2">
    <source>
        <dbReference type="EMBL" id="XBL99577.1"/>
    </source>
</evidence>
<organism evidence="2">
    <name type="scientific">Chitinibacter mangrovi</name>
    <dbReference type="NCBI Taxonomy" id="3153927"/>
    <lineage>
        <taxon>Bacteria</taxon>
        <taxon>Pseudomonadati</taxon>
        <taxon>Pseudomonadota</taxon>
        <taxon>Betaproteobacteria</taxon>
        <taxon>Neisseriales</taxon>
        <taxon>Chitinibacteraceae</taxon>
        <taxon>Chitinibacter</taxon>
    </lineage>
</organism>
<accession>A0AAU7F753</accession>
<name>A0AAU7F753_9NEIS</name>
<evidence type="ECO:0000256" key="1">
    <source>
        <dbReference type="SAM" id="Phobius"/>
    </source>
</evidence>
<proteinExistence type="predicted"/>
<keyword evidence="1" id="KW-1133">Transmembrane helix</keyword>
<dbReference type="EMBL" id="CP157355">
    <property type="protein sequence ID" value="XBL99577.1"/>
    <property type="molecule type" value="Genomic_DNA"/>
</dbReference>
<keyword evidence="1" id="KW-0472">Membrane</keyword>
<sequence>MNHQHGGGLDEAAQEVFARELVGTLRQAQAGADVRRSLARARHQALQPHGGSNMQEVLSWAQQHRAITLAFSLLLLVSLALGVWRTQSGLFNDTNDPQLIAQVVDEVLLDSFEDDGSL</sequence>
<feature type="transmembrane region" description="Helical" evidence="1">
    <location>
        <begin position="66"/>
        <end position="84"/>
    </location>
</feature>
<evidence type="ECO:0008006" key="3">
    <source>
        <dbReference type="Google" id="ProtNLM"/>
    </source>
</evidence>
<gene>
    <name evidence="2" type="ORF">ABHF33_10890</name>
</gene>
<dbReference type="KEGG" id="cmav:ABHF33_10890"/>
<keyword evidence="1" id="KW-0812">Transmembrane</keyword>
<reference evidence="2" key="1">
    <citation type="submission" date="2024-05" db="EMBL/GenBank/DDBJ databases">
        <authorList>
            <person name="Yang L."/>
            <person name="Pan L."/>
        </authorList>
    </citation>
    <scope>NUCLEOTIDE SEQUENCE</scope>
    <source>
        <strain evidence="2">FCG-7</strain>
    </source>
</reference>
<dbReference type="AlphaFoldDB" id="A0AAU7F753"/>
<dbReference type="RefSeq" id="WP_348943993.1">
    <property type="nucleotide sequence ID" value="NZ_CP157355.1"/>
</dbReference>
<protein>
    <recommendedName>
        <fullName evidence="3">DUF3619 family protein</fullName>
    </recommendedName>
</protein>